<name>A0A3E0E3K0_9BACT</name>
<evidence type="ECO:0000313" key="2">
    <source>
        <dbReference type="Proteomes" id="UP000256405"/>
    </source>
</evidence>
<dbReference type="NCBIfam" id="TIGR04256">
    <property type="entry name" value="GxxExxY"/>
    <property type="match status" value="1"/>
</dbReference>
<dbReference type="AlphaFoldDB" id="A0A3E0E3K0"/>
<protein>
    <submittedName>
        <fullName evidence="1">GxxExxY protein</fullName>
    </submittedName>
</protein>
<reference evidence="1 2" key="1">
    <citation type="submission" date="2018-08" db="EMBL/GenBank/DDBJ databases">
        <title>Genomic Encyclopedia of Archaeal and Bacterial Type Strains, Phase II (KMG-II): from individual species to whole genera.</title>
        <authorList>
            <person name="Goeker M."/>
        </authorList>
    </citation>
    <scope>NUCLEOTIDE SEQUENCE [LARGE SCALE GENOMIC DNA]</scope>
    <source>
        <strain evidence="1 2">DSM 15986</strain>
    </source>
</reference>
<proteinExistence type="predicted"/>
<accession>A0A3E0E3K0</accession>
<dbReference type="InterPro" id="IPR026350">
    <property type="entry name" value="GxxExxY"/>
</dbReference>
<evidence type="ECO:0000313" key="1">
    <source>
        <dbReference type="EMBL" id="REG92771.1"/>
    </source>
</evidence>
<comment type="caution">
    <text evidence="1">The sequence shown here is derived from an EMBL/GenBank/DDBJ whole genome shotgun (WGS) entry which is preliminary data.</text>
</comment>
<dbReference type="Pfam" id="PF13366">
    <property type="entry name" value="PDDEXK_3"/>
    <property type="match status" value="1"/>
</dbReference>
<dbReference type="EMBL" id="QUNF01000002">
    <property type="protein sequence ID" value="REG92771.1"/>
    <property type="molecule type" value="Genomic_DNA"/>
</dbReference>
<dbReference type="Proteomes" id="UP000256405">
    <property type="component" value="Unassembled WGS sequence"/>
</dbReference>
<sequence>MALFFKQMTENEISSIIIGAAIDVHKHLGPGILESSYEICLAYELRQRGIEVRTQVALPISYKE</sequence>
<gene>
    <name evidence="1" type="ORF">C8N25_102174</name>
</gene>
<organism evidence="1 2">
    <name type="scientific">Algoriphagus antarcticus</name>
    <dbReference type="NCBI Taxonomy" id="238540"/>
    <lineage>
        <taxon>Bacteria</taxon>
        <taxon>Pseudomonadati</taxon>
        <taxon>Bacteroidota</taxon>
        <taxon>Cytophagia</taxon>
        <taxon>Cytophagales</taxon>
        <taxon>Cyclobacteriaceae</taxon>
        <taxon>Algoriphagus</taxon>
    </lineage>
</organism>
<keyword evidence="2" id="KW-1185">Reference proteome</keyword>